<feature type="region of interest" description="Disordered" evidence="1">
    <location>
        <begin position="1"/>
        <end position="34"/>
    </location>
</feature>
<dbReference type="EMBL" id="FLQR01000001">
    <property type="protein sequence ID" value="SBS70014.1"/>
    <property type="molecule type" value="Genomic_DNA"/>
</dbReference>
<organism evidence="2">
    <name type="scientific">uncultured Microbacterium sp</name>
    <dbReference type="NCBI Taxonomy" id="191216"/>
    <lineage>
        <taxon>Bacteria</taxon>
        <taxon>Bacillati</taxon>
        <taxon>Actinomycetota</taxon>
        <taxon>Actinomycetes</taxon>
        <taxon>Micrococcales</taxon>
        <taxon>Microbacteriaceae</taxon>
        <taxon>Microbacterium</taxon>
        <taxon>environmental samples</taxon>
    </lineage>
</organism>
<evidence type="ECO:0000256" key="1">
    <source>
        <dbReference type="SAM" id="MobiDB-lite"/>
    </source>
</evidence>
<dbReference type="AlphaFoldDB" id="A0A1Y5NUF1"/>
<proteinExistence type="predicted"/>
<name>A0A1Y5NUF1_9MICO</name>
<sequence>MTGTKMSSIFQSMGVSSLSVSPLRDDTPRLRQRGGARLRLNTATVFLTRDGKRLPMSPLAEG</sequence>
<protein>
    <submittedName>
        <fullName evidence="2">Uncharacterized protein</fullName>
    </submittedName>
</protein>
<evidence type="ECO:0000313" key="2">
    <source>
        <dbReference type="EMBL" id="SBS70014.1"/>
    </source>
</evidence>
<gene>
    <name evidence="2" type="ORF">MIPYR_10195</name>
</gene>
<accession>A0A1Y5NUF1</accession>
<feature type="compositionally biased region" description="Polar residues" evidence="1">
    <location>
        <begin position="1"/>
        <end position="20"/>
    </location>
</feature>
<reference evidence="2" key="1">
    <citation type="submission" date="2016-03" db="EMBL/GenBank/DDBJ databases">
        <authorList>
            <person name="Ploux O."/>
        </authorList>
    </citation>
    <scope>NUCLEOTIDE SEQUENCE</scope>
    <source>
        <strain evidence="2">UC1</strain>
    </source>
</reference>